<dbReference type="Proteomes" id="UP000777784">
    <property type="component" value="Unassembled WGS sequence"/>
</dbReference>
<dbReference type="InterPro" id="IPR008217">
    <property type="entry name" value="Ccc1_fam"/>
</dbReference>
<dbReference type="AlphaFoldDB" id="A0A948W6V5"/>
<keyword evidence="4 5" id="KW-0472">Membrane</keyword>
<comment type="caution">
    <text evidence="6">The sequence shown here is derived from an EMBL/GenBank/DDBJ whole genome shotgun (WGS) entry which is preliminary data.</text>
</comment>
<dbReference type="GO" id="GO:0030026">
    <property type="term" value="P:intracellular manganese ion homeostasis"/>
    <property type="evidence" value="ECO:0007669"/>
    <property type="project" value="InterPro"/>
</dbReference>
<evidence type="ECO:0000256" key="3">
    <source>
        <dbReference type="ARBA" id="ARBA00022989"/>
    </source>
</evidence>
<evidence type="ECO:0000256" key="1">
    <source>
        <dbReference type="ARBA" id="ARBA00004127"/>
    </source>
</evidence>
<feature type="transmembrane region" description="Helical" evidence="5">
    <location>
        <begin position="51"/>
        <end position="69"/>
    </location>
</feature>
<dbReference type="GO" id="GO:0012505">
    <property type="term" value="C:endomembrane system"/>
    <property type="evidence" value="ECO:0007669"/>
    <property type="project" value="UniProtKB-SubCell"/>
</dbReference>
<feature type="transmembrane region" description="Helical" evidence="5">
    <location>
        <begin position="75"/>
        <end position="93"/>
    </location>
</feature>
<dbReference type="Pfam" id="PF01988">
    <property type="entry name" value="VIT1"/>
    <property type="match status" value="1"/>
</dbReference>
<gene>
    <name evidence="6" type="ORF">KJ970_13500</name>
</gene>
<evidence type="ECO:0000313" key="7">
    <source>
        <dbReference type="Proteomes" id="UP000777784"/>
    </source>
</evidence>
<accession>A0A948W6V5</accession>
<feature type="transmembrane region" description="Helical" evidence="5">
    <location>
        <begin position="105"/>
        <end position="127"/>
    </location>
</feature>
<evidence type="ECO:0000256" key="2">
    <source>
        <dbReference type="ARBA" id="ARBA00022692"/>
    </source>
</evidence>
<keyword evidence="2 5" id="KW-0812">Transmembrane</keyword>
<organism evidence="6 7">
    <name type="scientific">Eiseniibacteriota bacterium</name>
    <dbReference type="NCBI Taxonomy" id="2212470"/>
    <lineage>
        <taxon>Bacteria</taxon>
        <taxon>Candidatus Eiseniibacteriota</taxon>
    </lineage>
</organism>
<evidence type="ECO:0000256" key="4">
    <source>
        <dbReference type="ARBA" id="ARBA00023136"/>
    </source>
</evidence>
<dbReference type="GO" id="GO:0005384">
    <property type="term" value="F:manganese ion transmembrane transporter activity"/>
    <property type="evidence" value="ECO:0007669"/>
    <property type="project" value="InterPro"/>
</dbReference>
<comment type="subcellular location">
    <subcellularLocation>
        <location evidence="1">Endomembrane system</location>
        <topology evidence="1">Multi-pass membrane protein</topology>
    </subcellularLocation>
</comment>
<name>A0A948W6V5_UNCEI</name>
<evidence type="ECO:0000313" key="6">
    <source>
        <dbReference type="EMBL" id="MBU2691929.1"/>
    </source>
</evidence>
<proteinExistence type="predicted"/>
<reference evidence="6" key="1">
    <citation type="submission" date="2021-05" db="EMBL/GenBank/DDBJ databases">
        <title>Energy efficiency and biological interactions define the core microbiome of deep oligotrophic groundwater.</title>
        <authorList>
            <person name="Mehrshad M."/>
            <person name="Lopez-Fernandez M."/>
            <person name="Bell E."/>
            <person name="Bernier-Latmani R."/>
            <person name="Bertilsson S."/>
            <person name="Dopson M."/>
        </authorList>
    </citation>
    <scope>NUCLEOTIDE SEQUENCE</scope>
    <source>
        <strain evidence="6">Modern_marine.mb.64</strain>
    </source>
</reference>
<dbReference type="EMBL" id="JAHJDP010000077">
    <property type="protein sequence ID" value="MBU2691929.1"/>
    <property type="molecule type" value="Genomic_DNA"/>
</dbReference>
<sequence>MVPDIFHGLHPAAISASGHPAGHLRIPFPPDLRTEHTVAWDVRGSAQQGTIAAAYIAGGFVLLGPYFLFSNARTGLVFSAAATLAALAAFGYIKGRFTGTRLLRSAIQSMLIGALAAAAAFAIAKIIA</sequence>
<keyword evidence="3 5" id="KW-1133">Transmembrane helix</keyword>
<evidence type="ECO:0000256" key="5">
    <source>
        <dbReference type="SAM" id="Phobius"/>
    </source>
</evidence>
<protein>
    <submittedName>
        <fullName evidence="6">VIT1/CCC1 transporter family protein</fullName>
    </submittedName>
</protein>